<sequence>MNELLNSNATIICNNIPIHINRFEITEIFSKYGPLLGQGIYFGKKNSNFFFVKYVHLKDAIKAYENLKNEKECEHDFKLSFSKNDEIKYKALKEIFLIYPIKFMCVKKIQRNKKAIEELKNIYKQNDELKSQDDIGNYILNEINEQNNEQLKKKKKEKEMEKKKDKSFILNLLTNIDETKENEQDIKLKEELKNYVNLNSLCSYHFDENNKYDNYLTPTFPN</sequence>
<evidence type="ECO:0000313" key="5">
    <source>
        <dbReference type="Proteomes" id="UP000001450"/>
    </source>
</evidence>
<gene>
    <name evidence="4" type="ORF">PF3D7_0205700.2</name>
</gene>
<reference evidence="4 5" key="1">
    <citation type="journal article" date="1998" name="Science">
        <title>Chromosome 2 sequence of the human malaria parasite Plasmodium falciparum.</title>
        <authorList>
            <person name="Gardner M.J."/>
            <person name="Tettelin H."/>
            <person name="Carucci D.J."/>
            <person name="Cummings L.M."/>
            <person name="Aravind L."/>
            <person name="Koonin E.V."/>
            <person name="Shallom S."/>
            <person name="Mason T."/>
            <person name="Yu K."/>
            <person name="Fujii C."/>
            <person name="Pederson J."/>
            <person name="Shen K."/>
            <person name="Jing J."/>
            <person name="Aston C."/>
            <person name="Lai Z."/>
            <person name="Schwartz D.C."/>
            <person name="Pertea M."/>
            <person name="Salzberg S."/>
            <person name="Zhou L."/>
            <person name="Sutton G.G."/>
            <person name="Clayton R."/>
            <person name="White O."/>
            <person name="Smith H.O."/>
            <person name="Fraser C.M."/>
            <person name="Adams M.D."/>
            <person name="Venter J.C."/>
            <person name="Hoffman S.L."/>
        </authorList>
    </citation>
    <scope>NUCLEOTIDE SEQUENCE [LARGE SCALE GENOMIC DNA]</scope>
    <source>
        <strain evidence="5">Isolate 3D7</strain>
    </source>
</reference>
<evidence type="ECO:0000259" key="3">
    <source>
        <dbReference type="PROSITE" id="PS50102"/>
    </source>
</evidence>
<organism evidence="4 5">
    <name type="scientific">Plasmodium falciparum (isolate 3D7)</name>
    <dbReference type="NCBI Taxonomy" id="36329"/>
    <lineage>
        <taxon>Eukaryota</taxon>
        <taxon>Sar</taxon>
        <taxon>Alveolata</taxon>
        <taxon>Apicomplexa</taxon>
        <taxon>Aconoidasida</taxon>
        <taxon>Haemosporida</taxon>
        <taxon>Plasmodiidae</taxon>
        <taxon>Plasmodium</taxon>
        <taxon>Plasmodium (Laverania)</taxon>
    </lineage>
</organism>
<dbReference type="SUPFAM" id="SSF54928">
    <property type="entry name" value="RNA-binding domain, RBD"/>
    <property type="match status" value="1"/>
</dbReference>
<protein>
    <submittedName>
        <fullName evidence="4">RNA-binding protein, putative</fullName>
    </submittedName>
</protein>
<evidence type="ECO:0000256" key="1">
    <source>
        <dbReference type="PROSITE-ProRule" id="PRU00176"/>
    </source>
</evidence>
<dbReference type="OrthoDB" id="5970at2759"/>
<reference evidence="4 5" key="2">
    <citation type="journal article" date="2002" name="Nature">
        <title>Genome sequence of the human malaria parasite Plasmodium falciparum.</title>
        <authorList>
            <person name="Gardner M.J."/>
            <person name="Hall N."/>
            <person name="Fung E."/>
            <person name="White O."/>
            <person name="Berriman M."/>
            <person name="Hyman R.W."/>
            <person name="Carlton J.M."/>
            <person name="Pain A."/>
            <person name="Nelson K.E."/>
            <person name="Bowman S."/>
            <person name="Paulsen I.T."/>
            <person name="James K."/>
            <person name="Eisen J.A."/>
            <person name="Rutherford K."/>
            <person name="Salzberg S.L."/>
            <person name="Craig A."/>
            <person name="Kyes S."/>
            <person name="Chan M.S."/>
            <person name="Nene V."/>
            <person name="Shallom S.J."/>
            <person name="Suh B."/>
            <person name="Peterson J."/>
            <person name="Angiuoli S."/>
            <person name="Pertea M."/>
            <person name="Allen J."/>
            <person name="Selengut J."/>
            <person name="Haft D."/>
            <person name="Mather M.W."/>
            <person name="Vaidya A.B."/>
            <person name="Martin D.M."/>
            <person name="Fairlamb A.H."/>
            <person name="Fraunholz M.J."/>
            <person name="Roos D.S."/>
            <person name="Ralph S.A."/>
            <person name="McFadden G.I."/>
            <person name="Cummings L.M."/>
            <person name="Subramanian G.M."/>
            <person name="Mungall C."/>
            <person name="Venter J.C."/>
            <person name="Carucci D.J."/>
            <person name="Hoffman S.L."/>
            <person name="Newbold C."/>
            <person name="Davis R.W."/>
            <person name="Fraser C.M."/>
            <person name="Barrell B."/>
        </authorList>
    </citation>
    <scope>NUCLEOTIDE SEQUENCE [LARGE SCALE GENOMIC DNA]</scope>
    <source>
        <strain evidence="5">Isolate 3D7</strain>
    </source>
</reference>
<dbReference type="Proteomes" id="UP000001450">
    <property type="component" value="Chromosome 2"/>
</dbReference>
<dbReference type="VEuPathDB" id="PlasmoDB:PF3D7_0205700"/>
<keyword evidence="1" id="KW-0694">RNA-binding</keyword>
<dbReference type="Gene3D" id="3.30.70.330">
    <property type="match status" value="1"/>
</dbReference>
<evidence type="ECO:0000313" key="4">
    <source>
        <dbReference type="EMBL" id="CZT98069.1"/>
    </source>
</evidence>
<dbReference type="AlphaFoldDB" id="A0A143ZWH6"/>
<dbReference type="EMBL" id="LN999943">
    <property type="protein sequence ID" value="CZT98069.1"/>
    <property type="molecule type" value="Genomic_DNA"/>
</dbReference>
<keyword evidence="5" id="KW-1185">Reference proteome</keyword>
<dbReference type="GO" id="GO:0003723">
    <property type="term" value="F:RNA binding"/>
    <property type="evidence" value="ECO:0007669"/>
    <property type="project" value="UniProtKB-UniRule"/>
</dbReference>
<dbReference type="InterPro" id="IPR000504">
    <property type="entry name" value="RRM_dom"/>
</dbReference>
<dbReference type="SMR" id="A0A143ZWH6"/>
<dbReference type="InterPro" id="IPR012677">
    <property type="entry name" value="Nucleotide-bd_a/b_plait_sf"/>
</dbReference>
<dbReference type="InParanoid" id="A0A143ZWH6"/>
<name>A0A143ZWH6_PLAF7</name>
<dbReference type="OMA" id="NSNMFYV"/>
<keyword evidence="2" id="KW-0175">Coiled coil</keyword>
<feature type="domain" description="RRM" evidence="3">
    <location>
        <begin position="9"/>
        <end position="84"/>
    </location>
</feature>
<evidence type="ECO:0000256" key="2">
    <source>
        <dbReference type="SAM" id="Coils"/>
    </source>
</evidence>
<proteinExistence type="predicted"/>
<dbReference type="PROSITE" id="PS50102">
    <property type="entry name" value="RRM"/>
    <property type="match status" value="1"/>
</dbReference>
<dbReference type="Pfam" id="PF00076">
    <property type="entry name" value="RRM_1"/>
    <property type="match status" value="1"/>
</dbReference>
<feature type="coiled-coil region" evidence="2">
    <location>
        <begin position="106"/>
        <end position="166"/>
    </location>
</feature>
<dbReference type="PhylomeDB" id="A0A143ZWH6"/>
<dbReference type="PaxDb" id="5833-PFB0255w.2"/>
<dbReference type="InterPro" id="IPR035979">
    <property type="entry name" value="RBD_domain_sf"/>
</dbReference>
<accession>A0A143ZWH6</accession>
<dbReference type="FunCoup" id="A0A143ZWH6">
    <property type="interactions" value="1"/>
</dbReference>